<proteinExistence type="predicted"/>
<keyword evidence="5" id="KW-1185">Reference proteome</keyword>
<evidence type="ECO:0008006" key="6">
    <source>
        <dbReference type="Google" id="ProtNLM"/>
    </source>
</evidence>
<sequence>MIYNDDEKIEVASQVVSEEEEAVTYDAGKTELTIINQPEAPLEETELKVMVELTGSGENEDRSPVDIVAVLDVSGSMDKEDRIRKLKIAMQFLIQKLSP</sequence>
<organism evidence="1 5">
    <name type="scientific">Ficus carica</name>
    <name type="common">Common fig</name>
    <dbReference type="NCBI Taxonomy" id="3494"/>
    <lineage>
        <taxon>Eukaryota</taxon>
        <taxon>Viridiplantae</taxon>
        <taxon>Streptophyta</taxon>
        <taxon>Embryophyta</taxon>
        <taxon>Tracheophyta</taxon>
        <taxon>Spermatophyta</taxon>
        <taxon>Magnoliopsida</taxon>
        <taxon>eudicotyledons</taxon>
        <taxon>Gunneridae</taxon>
        <taxon>Pentapetalae</taxon>
        <taxon>rosids</taxon>
        <taxon>fabids</taxon>
        <taxon>Rosales</taxon>
        <taxon>Moraceae</taxon>
        <taxon>Ficeae</taxon>
        <taxon>Ficus</taxon>
    </lineage>
</organism>
<dbReference type="AlphaFoldDB" id="A0AA87YQK4"/>
<evidence type="ECO:0000313" key="3">
    <source>
        <dbReference type="EMBL" id="GMN19327.1"/>
    </source>
</evidence>
<gene>
    <name evidence="1" type="ORF">TIFTF001_045164</name>
    <name evidence="2" type="ORF">TIFTF001_045166</name>
    <name evidence="3" type="ORF">TIFTF001_045168</name>
    <name evidence="4" type="ORF">TIFTF001_045170</name>
</gene>
<dbReference type="EMBL" id="BTGU01003779">
    <property type="protein sequence ID" value="GMN19327.1"/>
    <property type="molecule type" value="Genomic_DNA"/>
</dbReference>
<dbReference type="EMBL" id="BTGU01003780">
    <property type="protein sequence ID" value="GMN19336.1"/>
    <property type="molecule type" value="Genomic_DNA"/>
</dbReference>
<reference evidence="1" key="1">
    <citation type="submission" date="2023-07" db="EMBL/GenBank/DDBJ databases">
        <title>draft genome sequence of fig (Ficus carica).</title>
        <authorList>
            <person name="Takahashi T."/>
            <person name="Nishimura K."/>
        </authorList>
    </citation>
    <scope>NUCLEOTIDE SEQUENCE</scope>
</reference>
<name>A0AA87YQK4_FICCA</name>
<protein>
    <recommendedName>
        <fullName evidence="6">VWFA domain-containing protein</fullName>
    </recommendedName>
</protein>
<evidence type="ECO:0000313" key="2">
    <source>
        <dbReference type="EMBL" id="GMN19320.1"/>
    </source>
</evidence>
<dbReference type="Proteomes" id="UP001187192">
    <property type="component" value="Unassembled WGS sequence"/>
</dbReference>
<dbReference type="InterPro" id="IPR036465">
    <property type="entry name" value="vWFA_dom_sf"/>
</dbReference>
<evidence type="ECO:0000313" key="5">
    <source>
        <dbReference type="Proteomes" id="UP001187192"/>
    </source>
</evidence>
<feature type="non-terminal residue" evidence="1">
    <location>
        <position position="1"/>
    </location>
</feature>
<evidence type="ECO:0000313" key="4">
    <source>
        <dbReference type="EMBL" id="GMN19336.1"/>
    </source>
</evidence>
<comment type="caution">
    <text evidence="1">The sequence shown here is derived from an EMBL/GenBank/DDBJ whole genome shotgun (WGS) entry which is preliminary data.</text>
</comment>
<dbReference type="Gene3D" id="3.40.50.410">
    <property type="entry name" value="von Willebrand factor, type A domain"/>
    <property type="match status" value="1"/>
</dbReference>
<evidence type="ECO:0000313" key="1">
    <source>
        <dbReference type="EMBL" id="GMN19307.1"/>
    </source>
</evidence>
<dbReference type="SUPFAM" id="SSF53300">
    <property type="entry name" value="vWA-like"/>
    <property type="match status" value="1"/>
</dbReference>
<accession>A0AA87YQK4</accession>
<dbReference type="EMBL" id="BTGU01003778">
    <property type="protein sequence ID" value="GMN19320.1"/>
    <property type="molecule type" value="Genomic_DNA"/>
</dbReference>
<dbReference type="EMBL" id="BTGU01003777">
    <property type="protein sequence ID" value="GMN19307.1"/>
    <property type="molecule type" value="Genomic_DNA"/>
</dbReference>